<evidence type="ECO:0000313" key="2">
    <source>
        <dbReference type="Proteomes" id="UP000823588"/>
    </source>
</evidence>
<dbReference type="Proteomes" id="UP000823588">
    <property type="component" value="Unassembled WGS sequence"/>
</dbReference>
<dbReference type="AlphaFoldDB" id="A0A8T4GGD1"/>
<evidence type="ECO:0000313" key="1">
    <source>
        <dbReference type="EMBL" id="MBP1922700.1"/>
    </source>
</evidence>
<dbReference type="InterPro" id="IPR037914">
    <property type="entry name" value="SpoVT-AbrB_sf"/>
</dbReference>
<keyword evidence="2" id="KW-1185">Reference proteome</keyword>
<proteinExistence type="predicted"/>
<organism evidence="1 2">
    <name type="scientific">Halorubrum alkaliphilum</name>
    <dbReference type="NCBI Taxonomy" id="261290"/>
    <lineage>
        <taxon>Archaea</taxon>
        <taxon>Methanobacteriati</taxon>
        <taxon>Methanobacteriota</taxon>
        <taxon>Stenosarchaea group</taxon>
        <taxon>Halobacteria</taxon>
        <taxon>Halobacteriales</taxon>
        <taxon>Haloferacaceae</taxon>
        <taxon>Halorubrum</taxon>
    </lineage>
</organism>
<dbReference type="EMBL" id="JAGGKQ010000011">
    <property type="protein sequence ID" value="MBP1922700.1"/>
    <property type="molecule type" value="Genomic_DNA"/>
</dbReference>
<gene>
    <name evidence="1" type="ORF">J2751_001714</name>
</gene>
<comment type="caution">
    <text evidence="1">The sequence shown here is derived from an EMBL/GenBank/DDBJ whole genome shotgun (WGS) entry which is preliminary data.</text>
</comment>
<sequence>MSTKGSATARVLKDGRVTVPEPVREQLSLSYGDIVQIDVKPLEGAE</sequence>
<accession>A0A8T4GGD1</accession>
<dbReference type="GO" id="GO:0003677">
    <property type="term" value="F:DNA binding"/>
    <property type="evidence" value="ECO:0007669"/>
    <property type="project" value="UniProtKB-KW"/>
</dbReference>
<protein>
    <submittedName>
        <fullName evidence="1">Bifunctional DNA-binding transcriptional regulator/antitoxin component of YhaV-PrlF toxin-antitoxin module</fullName>
    </submittedName>
</protein>
<dbReference type="SUPFAM" id="SSF89447">
    <property type="entry name" value="AbrB/MazE/MraZ-like"/>
    <property type="match status" value="1"/>
</dbReference>
<reference evidence="1" key="1">
    <citation type="submission" date="2021-03" db="EMBL/GenBank/DDBJ databases">
        <title>Genomic Encyclopedia of Type Strains, Phase IV (KMG-IV): sequencing the most valuable type-strain genomes for metagenomic binning, comparative biology and taxonomic classification.</title>
        <authorList>
            <person name="Goeker M."/>
        </authorList>
    </citation>
    <scope>NUCLEOTIDE SEQUENCE</scope>
    <source>
        <strain evidence="1">DSM 23564</strain>
    </source>
</reference>
<name>A0A8T4GGD1_9EURY</name>
<keyword evidence="1" id="KW-0238">DNA-binding</keyword>
<dbReference type="Gene3D" id="2.10.260.10">
    <property type="match status" value="1"/>
</dbReference>